<reference evidence="18 19" key="1">
    <citation type="journal article" date="2013" name="Environ. Microbiol.">
        <title>Genome analysis of Chitinivibrio alkaliphilus gen. nov., sp. nov., a novel extremely haloalkaliphilic anaerobic chitinolytic bacterium from the candidate phylum Termite Group 3.</title>
        <authorList>
            <person name="Sorokin D.Y."/>
            <person name="Gumerov V.M."/>
            <person name="Rakitin A.L."/>
            <person name="Beletsky A.V."/>
            <person name="Damste J.S."/>
            <person name="Muyzer G."/>
            <person name="Mardanov A.V."/>
            <person name="Ravin N.V."/>
        </authorList>
    </citation>
    <scope>NUCLEOTIDE SEQUENCE [LARGE SCALE GENOMIC DNA]</scope>
    <source>
        <strain evidence="18 19">ACht1</strain>
    </source>
</reference>
<dbReference type="GO" id="GO:0006431">
    <property type="term" value="P:methionyl-tRNA aminoacylation"/>
    <property type="evidence" value="ECO:0007669"/>
    <property type="project" value="UniProtKB-UniRule"/>
</dbReference>
<evidence type="ECO:0000256" key="15">
    <source>
        <dbReference type="ARBA" id="ARBA00047364"/>
    </source>
</evidence>
<dbReference type="PATRIC" id="fig|1313304.3.peg.2259"/>
<dbReference type="InterPro" id="IPR041872">
    <property type="entry name" value="Anticodon_Met"/>
</dbReference>
<sequence length="673" mass="76650">MKPLMNKSDVPVVVTMALPYANGDIHLGHMVEAVQTDMYVRTQRMAGRKTIYVCADDTHGTPIELNARAQGITPEELIGKAHENHVRDYAAFGISFDTYHSTNSEENRHWAEWIFQQIDAQGGIRQREVEQFYCEHDKRFLPDRLIKGTCPKCGAEDQYGDVCEKCGSTYDPEDMKNPYCTLCGNSPVLKKSTHFFVDLAEGADFLTEYLNRPGVLQQEMKNFVMQWVKEGLKEWCISRDAPYFGFKIPGTKDKYFYVWLDAPVGYIAATHKWCKDNGEDIASYWYENSTSEVVHFIGKDITYFHTLFWPYMLKKSGLKLPSKLFIHGFLSVEGEKMSKSRGTFILADKFVRSVTHPEAAQFLRLYYATKLSNNTNDLDFNIQEFISRTNTMLVNNIGNFQNRTFTFLQKFFSSTVPSSGWDETMAAEAKDTVAVVKTAMEEVRYKDATERIYAFGNQCNKYFQDQEPWKLVKENMAQAEEVMVTCVNLVKTLAVLLKPIIPEVVSRMETTFDAHFTWEDGLFSSALAGRSFKGVEKLVTPLEEEHFAALYTPEVSDDAPVEPEEELIDFSDFLKVKLRIGEVRDAEKIRKSKKLLKLVVLDGYKERQIIAGIGQSYSAEELVGKRIVFVSNLKPAKLMGHLSEGMLLAAENSKGELSYLESSRDFPAGTFIS</sequence>
<dbReference type="SUPFAM" id="SSF50249">
    <property type="entry name" value="Nucleic acid-binding proteins"/>
    <property type="match status" value="1"/>
</dbReference>
<feature type="binding site" evidence="16">
    <location>
        <position position="166"/>
    </location>
    <ligand>
        <name>Zn(2+)</name>
        <dbReference type="ChEBI" id="CHEBI:29105"/>
    </ligand>
</feature>
<dbReference type="InterPro" id="IPR009080">
    <property type="entry name" value="tRNAsynth_Ia_anticodon-bd"/>
</dbReference>
<comment type="caution">
    <text evidence="18">The sequence shown here is derived from an EMBL/GenBank/DDBJ whole genome shotgun (WGS) entry which is preliminary data.</text>
</comment>
<keyword evidence="11 16" id="KW-0067">ATP-binding</keyword>
<dbReference type="InterPro" id="IPR033911">
    <property type="entry name" value="MetRS_core"/>
</dbReference>
<evidence type="ECO:0000256" key="9">
    <source>
        <dbReference type="ARBA" id="ARBA00022741"/>
    </source>
</evidence>
<dbReference type="NCBIfam" id="TIGR00399">
    <property type="entry name" value="metG_C_term"/>
    <property type="match status" value="1"/>
</dbReference>
<dbReference type="CDD" id="cd02800">
    <property type="entry name" value="tRNA_bind_EcMetRS_like"/>
    <property type="match status" value="1"/>
</dbReference>
<keyword evidence="9 16" id="KW-0547">Nucleotide-binding</keyword>
<evidence type="ECO:0000259" key="17">
    <source>
        <dbReference type="PROSITE" id="PS50886"/>
    </source>
</evidence>
<dbReference type="RefSeq" id="WP_022637726.1">
    <property type="nucleotide sequence ID" value="NZ_ASJR01000032.1"/>
</dbReference>
<dbReference type="Gene3D" id="3.40.50.620">
    <property type="entry name" value="HUPs"/>
    <property type="match status" value="1"/>
</dbReference>
<organism evidence="18 19">
    <name type="scientific">Chitinivibrio alkaliphilus ACht1</name>
    <dbReference type="NCBI Taxonomy" id="1313304"/>
    <lineage>
        <taxon>Bacteria</taxon>
        <taxon>Pseudomonadati</taxon>
        <taxon>Fibrobacterota</taxon>
        <taxon>Chitinivibrionia</taxon>
        <taxon>Chitinivibrionales</taxon>
        <taxon>Chitinivibrionaceae</taxon>
        <taxon>Chitinivibrio</taxon>
    </lineage>
</organism>
<name>U7D2R3_9BACT</name>
<evidence type="ECO:0000256" key="7">
    <source>
        <dbReference type="ARBA" id="ARBA00022598"/>
    </source>
</evidence>
<feature type="binding site" evidence="16">
    <location>
        <position position="153"/>
    </location>
    <ligand>
        <name>Zn(2+)</name>
        <dbReference type="ChEBI" id="CHEBI:29105"/>
    </ligand>
</feature>
<dbReference type="FunFam" id="2.20.28.20:FF:000001">
    <property type="entry name" value="Methionine--tRNA ligase"/>
    <property type="match status" value="1"/>
</dbReference>
<dbReference type="Gene3D" id="2.40.50.140">
    <property type="entry name" value="Nucleic acid-binding proteins"/>
    <property type="match status" value="1"/>
</dbReference>
<evidence type="ECO:0000256" key="3">
    <source>
        <dbReference type="ARBA" id="ARBA00008258"/>
    </source>
</evidence>
<evidence type="ECO:0000256" key="13">
    <source>
        <dbReference type="ARBA" id="ARBA00022917"/>
    </source>
</evidence>
<dbReference type="InterPro" id="IPR023458">
    <property type="entry name" value="Met-tRNA_ligase_1"/>
</dbReference>
<dbReference type="HAMAP" id="MF_00098">
    <property type="entry name" value="Met_tRNA_synth_type1"/>
    <property type="match status" value="1"/>
</dbReference>
<comment type="subunit">
    <text evidence="4 16">Homodimer.</text>
</comment>
<dbReference type="GO" id="GO:0046872">
    <property type="term" value="F:metal ion binding"/>
    <property type="evidence" value="ECO:0007669"/>
    <property type="project" value="UniProtKB-KW"/>
</dbReference>
<dbReference type="InterPro" id="IPR012340">
    <property type="entry name" value="NA-bd_OB-fold"/>
</dbReference>
<keyword evidence="19" id="KW-1185">Reference proteome</keyword>
<evidence type="ECO:0000256" key="16">
    <source>
        <dbReference type="HAMAP-Rule" id="MF_00098"/>
    </source>
</evidence>
<dbReference type="Pfam" id="PF19303">
    <property type="entry name" value="Anticodon_3"/>
    <property type="match status" value="1"/>
</dbReference>
<dbReference type="Pfam" id="PF01588">
    <property type="entry name" value="tRNA_bind"/>
    <property type="match status" value="1"/>
</dbReference>
<dbReference type="CDD" id="cd07957">
    <property type="entry name" value="Anticodon_Ia_Met"/>
    <property type="match status" value="1"/>
</dbReference>
<feature type="short sequence motif" description="'HIGH' region" evidence="16">
    <location>
        <begin position="19"/>
        <end position="29"/>
    </location>
</feature>
<comment type="function">
    <text evidence="1 16">Is required not only for elongation of protein synthesis but also for the initiation of all mRNA translation through initiator tRNA(fMet) aminoacylation.</text>
</comment>
<comment type="subcellular location">
    <subcellularLocation>
        <location evidence="2 16">Cytoplasm</location>
    </subcellularLocation>
</comment>
<feature type="short sequence motif" description="'KMSKS' region" evidence="16">
    <location>
        <begin position="336"/>
        <end position="340"/>
    </location>
</feature>
<dbReference type="PROSITE" id="PS50886">
    <property type="entry name" value="TRBD"/>
    <property type="match status" value="1"/>
</dbReference>
<dbReference type="PRINTS" id="PR01041">
    <property type="entry name" value="TRNASYNTHMET"/>
</dbReference>
<dbReference type="PANTHER" id="PTHR45765">
    <property type="entry name" value="METHIONINE--TRNA LIGASE"/>
    <property type="match status" value="1"/>
</dbReference>
<protein>
    <recommendedName>
        <fullName evidence="16">Methionine--tRNA ligase</fullName>
        <ecNumber evidence="16">6.1.1.10</ecNumber>
    </recommendedName>
    <alternativeName>
        <fullName evidence="16">Methionyl-tRNA synthetase</fullName>
        <shortName evidence="16">MetRS</shortName>
    </alternativeName>
</protein>
<comment type="similarity">
    <text evidence="3 16">Belongs to the class-I aminoacyl-tRNA synthetase family. MetG type 1 subfamily.</text>
</comment>
<feature type="domain" description="TRNA-binding" evidence="17">
    <location>
        <begin position="572"/>
        <end position="673"/>
    </location>
</feature>
<evidence type="ECO:0000256" key="5">
    <source>
        <dbReference type="ARBA" id="ARBA00022490"/>
    </source>
</evidence>
<evidence type="ECO:0000256" key="11">
    <source>
        <dbReference type="ARBA" id="ARBA00022840"/>
    </source>
</evidence>
<keyword evidence="10 16" id="KW-0862">Zinc</keyword>
<dbReference type="InterPro" id="IPR029038">
    <property type="entry name" value="MetRS_Zn"/>
</dbReference>
<evidence type="ECO:0000256" key="10">
    <source>
        <dbReference type="ARBA" id="ARBA00022833"/>
    </source>
</evidence>
<feature type="binding site" evidence="16">
    <location>
        <position position="163"/>
    </location>
    <ligand>
        <name>Zn(2+)</name>
        <dbReference type="ChEBI" id="CHEBI:29105"/>
    </ligand>
</feature>
<evidence type="ECO:0000256" key="1">
    <source>
        <dbReference type="ARBA" id="ARBA00003314"/>
    </source>
</evidence>
<dbReference type="AlphaFoldDB" id="U7D2R3"/>
<comment type="catalytic activity">
    <reaction evidence="15 16">
        <text>tRNA(Met) + L-methionine + ATP = L-methionyl-tRNA(Met) + AMP + diphosphate</text>
        <dbReference type="Rhea" id="RHEA:13481"/>
        <dbReference type="Rhea" id="RHEA-COMP:9667"/>
        <dbReference type="Rhea" id="RHEA-COMP:9698"/>
        <dbReference type="ChEBI" id="CHEBI:30616"/>
        <dbReference type="ChEBI" id="CHEBI:33019"/>
        <dbReference type="ChEBI" id="CHEBI:57844"/>
        <dbReference type="ChEBI" id="CHEBI:78442"/>
        <dbReference type="ChEBI" id="CHEBI:78530"/>
        <dbReference type="ChEBI" id="CHEBI:456215"/>
        <dbReference type="EC" id="6.1.1.10"/>
    </reaction>
</comment>
<dbReference type="InterPro" id="IPR004495">
    <property type="entry name" value="Met-tRNA-synth_bsu_C"/>
</dbReference>
<keyword evidence="5 16" id="KW-0963">Cytoplasm</keyword>
<dbReference type="GO" id="GO:0000049">
    <property type="term" value="F:tRNA binding"/>
    <property type="evidence" value="ECO:0007669"/>
    <property type="project" value="UniProtKB-UniRule"/>
</dbReference>
<dbReference type="STRING" id="1313304.CALK_2370"/>
<dbReference type="PROSITE" id="PS00178">
    <property type="entry name" value="AA_TRNA_LIGASE_I"/>
    <property type="match status" value="1"/>
</dbReference>
<dbReference type="SUPFAM" id="SSF52374">
    <property type="entry name" value="Nucleotidylyl transferase"/>
    <property type="match status" value="1"/>
</dbReference>
<evidence type="ECO:0000256" key="4">
    <source>
        <dbReference type="ARBA" id="ARBA00011738"/>
    </source>
</evidence>
<feature type="binding site" evidence="16">
    <location>
        <position position="150"/>
    </location>
    <ligand>
        <name>Zn(2+)</name>
        <dbReference type="ChEBI" id="CHEBI:29105"/>
    </ligand>
</feature>
<dbReference type="Gene3D" id="2.20.28.20">
    <property type="entry name" value="Methionyl-tRNA synthetase, Zn-domain"/>
    <property type="match status" value="1"/>
</dbReference>
<dbReference type="InterPro" id="IPR001412">
    <property type="entry name" value="aa-tRNA-synth_I_CS"/>
</dbReference>
<keyword evidence="14 16" id="KW-0030">Aminoacyl-tRNA synthetase</keyword>
<dbReference type="InterPro" id="IPR015413">
    <property type="entry name" value="Methionyl/Leucyl_tRNA_Synth"/>
</dbReference>
<dbReference type="NCBIfam" id="NF001100">
    <property type="entry name" value="PRK00133.1"/>
    <property type="match status" value="1"/>
</dbReference>
<dbReference type="Proteomes" id="UP000017148">
    <property type="component" value="Unassembled WGS sequence"/>
</dbReference>
<evidence type="ECO:0000256" key="14">
    <source>
        <dbReference type="ARBA" id="ARBA00023146"/>
    </source>
</evidence>
<dbReference type="Gene3D" id="1.10.730.10">
    <property type="entry name" value="Isoleucyl-tRNA Synthetase, Domain 1"/>
    <property type="match status" value="1"/>
</dbReference>
<evidence type="ECO:0000256" key="12">
    <source>
        <dbReference type="ARBA" id="ARBA00022884"/>
    </source>
</evidence>
<dbReference type="GO" id="GO:0004825">
    <property type="term" value="F:methionine-tRNA ligase activity"/>
    <property type="evidence" value="ECO:0007669"/>
    <property type="project" value="UniProtKB-UniRule"/>
</dbReference>
<dbReference type="eggNOG" id="COG0143">
    <property type="taxonomic scope" value="Bacteria"/>
</dbReference>
<dbReference type="InterPro" id="IPR014758">
    <property type="entry name" value="Met-tRNA_synth"/>
</dbReference>
<keyword evidence="8 16" id="KW-0479">Metal-binding</keyword>
<dbReference type="GO" id="GO:0005524">
    <property type="term" value="F:ATP binding"/>
    <property type="evidence" value="ECO:0007669"/>
    <property type="project" value="UniProtKB-UniRule"/>
</dbReference>
<dbReference type="NCBIfam" id="TIGR00398">
    <property type="entry name" value="metG"/>
    <property type="match status" value="1"/>
</dbReference>
<keyword evidence="7 16" id="KW-0436">Ligase</keyword>
<evidence type="ECO:0000256" key="2">
    <source>
        <dbReference type="ARBA" id="ARBA00004496"/>
    </source>
</evidence>
<dbReference type="EMBL" id="ASJR01000032">
    <property type="protein sequence ID" value="ERP30804.1"/>
    <property type="molecule type" value="Genomic_DNA"/>
</dbReference>
<dbReference type="InterPro" id="IPR002547">
    <property type="entry name" value="tRNA-bd_dom"/>
</dbReference>
<dbReference type="CDD" id="cd00814">
    <property type="entry name" value="MetRS_core"/>
    <property type="match status" value="1"/>
</dbReference>
<dbReference type="InterPro" id="IPR014729">
    <property type="entry name" value="Rossmann-like_a/b/a_fold"/>
</dbReference>
<dbReference type="EC" id="6.1.1.10" evidence="16"/>
<keyword evidence="13 16" id="KW-0648">Protein biosynthesis</keyword>
<dbReference type="PANTHER" id="PTHR45765:SF1">
    <property type="entry name" value="METHIONINE--TRNA LIGASE, CYTOPLASMIC"/>
    <property type="match status" value="1"/>
</dbReference>
<dbReference type="OrthoDB" id="9810191at2"/>
<proteinExistence type="inferred from homology"/>
<dbReference type="SUPFAM" id="SSF57770">
    <property type="entry name" value="Methionyl-tRNA synthetase (MetRS), Zn-domain"/>
    <property type="match status" value="1"/>
</dbReference>
<dbReference type="FunFam" id="2.40.50.140:FF:000042">
    <property type="entry name" value="Methionine--tRNA ligase"/>
    <property type="match status" value="1"/>
</dbReference>
<keyword evidence="6 16" id="KW-0820">tRNA-binding</keyword>
<keyword evidence="12 16" id="KW-0694">RNA-binding</keyword>
<feature type="binding site" evidence="16">
    <location>
        <position position="339"/>
    </location>
    <ligand>
        <name>ATP</name>
        <dbReference type="ChEBI" id="CHEBI:30616"/>
    </ligand>
</feature>
<evidence type="ECO:0000256" key="6">
    <source>
        <dbReference type="ARBA" id="ARBA00022555"/>
    </source>
</evidence>
<comment type="cofactor">
    <cofactor evidence="16">
        <name>Zn(2+)</name>
        <dbReference type="ChEBI" id="CHEBI:29105"/>
    </cofactor>
    <text evidence="16">Binds 1 zinc ion per subunit.</text>
</comment>
<gene>
    <name evidence="16" type="primary">metG</name>
    <name evidence="18" type="ORF">CALK_2370</name>
</gene>
<accession>U7D2R3</accession>
<evidence type="ECO:0000256" key="8">
    <source>
        <dbReference type="ARBA" id="ARBA00022723"/>
    </source>
</evidence>
<evidence type="ECO:0000313" key="19">
    <source>
        <dbReference type="Proteomes" id="UP000017148"/>
    </source>
</evidence>
<dbReference type="Pfam" id="PF09334">
    <property type="entry name" value="tRNA-synt_1g"/>
    <property type="match status" value="1"/>
</dbReference>
<dbReference type="GO" id="GO:0005829">
    <property type="term" value="C:cytosol"/>
    <property type="evidence" value="ECO:0007669"/>
    <property type="project" value="TreeGrafter"/>
</dbReference>
<dbReference type="SUPFAM" id="SSF47323">
    <property type="entry name" value="Anticodon-binding domain of a subclass of class I aminoacyl-tRNA synthetases"/>
    <property type="match status" value="1"/>
</dbReference>
<evidence type="ECO:0000313" key="18">
    <source>
        <dbReference type="EMBL" id="ERP30804.1"/>
    </source>
</evidence>